<evidence type="ECO:0000313" key="6">
    <source>
        <dbReference type="EMBL" id="PLW54287.1"/>
    </source>
</evidence>
<dbReference type="EMBL" id="PGCI01000992">
    <property type="protein sequence ID" value="PLW09772.1"/>
    <property type="molecule type" value="Genomic_DNA"/>
</dbReference>
<dbReference type="GO" id="GO:0005096">
    <property type="term" value="F:GTPase activator activity"/>
    <property type="evidence" value="ECO:0007669"/>
    <property type="project" value="TreeGrafter"/>
</dbReference>
<dbReference type="EMBL" id="PGCJ01000048">
    <property type="protein sequence ID" value="PLW54287.1"/>
    <property type="molecule type" value="Genomic_DNA"/>
</dbReference>
<evidence type="ECO:0000313" key="8">
    <source>
        <dbReference type="Proteomes" id="UP000235392"/>
    </source>
</evidence>
<feature type="region of interest" description="Disordered" evidence="2">
    <location>
        <begin position="609"/>
        <end position="681"/>
    </location>
</feature>
<feature type="compositionally biased region" description="Basic and acidic residues" evidence="2">
    <location>
        <begin position="420"/>
        <end position="444"/>
    </location>
</feature>
<feature type="compositionally biased region" description="Low complexity" evidence="2">
    <location>
        <begin position="71"/>
        <end position="91"/>
    </location>
</feature>
<comment type="caution">
    <text evidence="4">The sequence shown here is derived from an EMBL/GenBank/DDBJ whole genome shotgun (WGS) entry which is preliminary data.</text>
</comment>
<dbReference type="Proteomes" id="UP000235388">
    <property type="component" value="Unassembled WGS sequence"/>
</dbReference>
<dbReference type="PANTHER" id="PTHR12991:SF10">
    <property type="entry name" value="GATOR COMPLEX PROTEIN NPRL2"/>
    <property type="match status" value="1"/>
</dbReference>
<dbReference type="STRING" id="200324.A0A2N5T2T5"/>
<feature type="region of interest" description="Disordered" evidence="2">
    <location>
        <begin position="540"/>
        <end position="588"/>
    </location>
</feature>
<feature type="compositionally biased region" description="Low complexity" evidence="2">
    <location>
        <begin position="223"/>
        <end position="237"/>
    </location>
</feature>
<gene>
    <name evidence="6" type="ORF">PCANC_05202</name>
    <name evidence="4" type="ORF">PCANC_12625</name>
    <name evidence="5" type="ORF">PCASD_00396</name>
    <name evidence="3" type="ORF">PCASD_21333</name>
</gene>
<comment type="similarity">
    <text evidence="1">Belongs to the NPR2 family.</text>
</comment>
<dbReference type="PANTHER" id="PTHR12991">
    <property type="entry name" value="NITROGEN PERMEASE REGULATOR 2/TUMOR SUPPRESSOR CANDIDATE 4"/>
    <property type="match status" value="1"/>
</dbReference>
<dbReference type="GO" id="GO:1990130">
    <property type="term" value="C:GATOR1 complex"/>
    <property type="evidence" value="ECO:0007669"/>
    <property type="project" value="TreeGrafter"/>
</dbReference>
<dbReference type="InterPro" id="IPR009348">
    <property type="entry name" value="NPR2-like"/>
</dbReference>
<feature type="region of interest" description="Disordered" evidence="2">
    <location>
        <begin position="393"/>
        <end position="444"/>
    </location>
</feature>
<dbReference type="Proteomes" id="UP000235392">
    <property type="component" value="Unassembled WGS sequence"/>
</dbReference>
<name>A0A2N5T2T5_9BASI</name>
<sequence>MCARLEPFKQAQDYLPRLRAVFFGRWDEDKGCEITYQVPENSIRLVSTTPTISALPPSPSQQQTRLDQGTDPQQQQQQQHHSADSHPSQQDQSPFLFEFTNVIDFILPKKHLCGHLVTVSSGSVKILGFPTLIEDEEKYERNFFMFNLCFVFDKDSELLGYEPIVRKTGRVLRSLEEKNSLLSTPNNSRFEIKSILEELFEELNSYSEVSISINHQYRAPGTSSSSPSSSNRSSPASKKPDDRKHHIAGREQEPHADRVVYSTSALFLLNLKLFPFYGNPPKVEDWDVPISLVSFVELRSEVTWDLTMFKLVPFIDGTATVRKISRLADVDICLTRECIQHLVFFGCCIITDPFRFSNCYKLIGGTMLDLLGDSNDIESIKLQGELKDYIFTDPATRSAHPGPSEPSKETTWTDGGNPDAEARGPERKGERDGSDDRFTSPQFRIDHNDDVDEFFLFNNEHLHHPHHSSSHSIPNLLSLYNEFRSGITVHDWMEQNEVHKLNIDVRRFISFGTIKGILKRVNCYPIWALHPDLCASQPQANKTFPDHEEDQPQAQELRSVPLARSQSFSRGGRQRTSHPPSHRLSSSNLRQPAWLAVLKRLNHPHPLLSPPVSLPYEQHFDPAHPAAHPDEARKNSRRKKALSSHKSSLVSDYYHHQLHPHHQHQHTSARPPSHPSHHYHHHPSVAVQVPKDLPLMLNGTHHLDEICVEFKISLVQLEQILRYIDTLSLEEITLATNPSSAAFTSSSAMQTIYY</sequence>
<dbReference type="AlphaFoldDB" id="A0A2N5T2T5"/>
<evidence type="ECO:0000313" key="7">
    <source>
        <dbReference type="Proteomes" id="UP000235388"/>
    </source>
</evidence>
<feature type="compositionally biased region" description="Basic and acidic residues" evidence="2">
    <location>
        <begin position="618"/>
        <end position="634"/>
    </location>
</feature>
<reference evidence="7 8" key="1">
    <citation type="submission" date="2017-11" db="EMBL/GenBank/DDBJ databases">
        <title>De novo assembly and phasing of dikaryotic genomes from two isolates of Puccinia coronata f. sp. avenae, the causal agent of oat crown rust.</title>
        <authorList>
            <person name="Miller M.E."/>
            <person name="Zhang Y."/>
            <person name="Omidvar V."/>
            <person name="Sperschneider J."/>
            <person name="Schwessinger B."/>
            <person name="Raley C."/>
            <person name="Palmer J.M."/>
            <person name="Garnica D."/>
            <person name="Upadhyaya N."/>
            <person name="Rathjen J."/>
            <person name="Taylor J.M."/>
            <person name="Park R.F."/>
            <person name="Dodds P.N."/>
            <person name="Hirsch C.D."/>
            <person name="Kianian S.F."/>
            <person name="Figueroa M."/>
        </authorList>
    </citation>
    <scope>NUCLEOTIDE SEQUENCE [LARGE SCALE GENOMIC DNA]</scope>
    <source>
        <strain evidence="4">12NC29</strain>
        <strain evidence="3">12SD80</strain>
    </source>
</reference>
<feature type="compositionally biased region" description="Basic residues" evidence="2">
    <location>
        <begin position="656"/>
        <end position="667"/>
    </location>
</feature>
<dbReference type="GO" id="GO:0010508">
    <property type="term" value="P:positive regulation of autophagy"/>
    <property type="evidence" value="ECO:0007669"/>
    <property type="project" value="TreeGrafter"/>
</dbReference>
<evidence type="ECO:0000313" key="3">
    <source>
        <dbReference type="EMBL" id="PLW09772.1"/>
    </source>
</evidence>
<accession>A0A2N5T2T5</accession>
<evidence type="ECO:0000256" key="1">
    <source>
        <dbReference type="ARBA" id="ARBA00008433"/>
    </source>
</evidence>
<dbReference type="OrthoDB" id="338854at2759"/>
<evidence type="ECO:0000313" key="5">
    <source>
        <dbReference type="EMBL" id="PLW51516.1"/>
    </source>
</evidence>
<organism evidence="4 7">
    <name type="scientific">Puccinia coronata f. sp. avenae</name>
    <dbReference type="NCBI Taxonomy" id="200324"/>
    <lineage>
        <taxon>Eukaryota</taxon>
        <taxon>Fungi</taxon>
        <taxon>Dikarya</taxon>
        <taxon>Basidiomycota</taxon>
        <taxon>Pucciniomycotina</taxon>
        <taxon>Pucciniomycetes</taxon>
        <taxon>Pucciniales</taxon>
        <taxon>Pucciniaceae</taxon>
        <taxon>Puccinia</taxon>
    </lineage>
</organism>
<feature type="compositionally biased region" description="Basic and acidic residues" evidence="2">
    <location>
        <begin position="238"/>
        <end position="250"/>
    </location>
</feature>
<dbReference type="GO" id="GO:1904262">
    <property type="term" value="P:negative regulation of TORC1 signaling"/>
    <property type="evidence" value="ECO:0007669"/>
    <property type="project" value="TreeGrafter"/>
</dbReference>
<evidence type="ECO:0008006" key="9">
    <source>
        <dbReference type="Google" id="ProtNLM"/>
    </source>
</evidence>
<keyword evidence="7" id="KW-1185">Reference proteome</keyword>
<evidence type="ECO:0000256" key="2">
    <source>
        <dbReference type="SAM" id="MobiDB-lite"/>
    </source>
</evidence>
<feature type="region of interest" description="Disordered" evidence="2">
    <location>
        <begin position="218"/>
        <end position="250"/>
    </location>
</feature>
<dbReference type="Pfam" id="PF06218">
    <property type="entry name" value="NPR2"/>
    <property type="match status" value="1"/>
</dbReference>
<evidence type="ECO:0000313" key="4">
    <source>
        <dbReference type="EMBL" id="PLW19797.1"/>
    </source>
</evidence>
<proteinExistence type="inferred from homology"/>
<protein>
    <recommendedName>
        <fullName evidence="9">Nitrogen permease regulator 2</fullName>
    </recommendedName>
</protein>
<dbReference type="EMBL" id="PGCI01000005">
    <property type="protein sequence ID" value="PLW51516.1"/>
    <property type="molecule type" value="Genomic_DNA"/>
</dbReference>
<dbReference type="EMBL" id="PGCJ01000807">
    <property type="protein sequence ID" value="PLW19797.1"/>
    <property type="molecule type" value="Genomic_DNA"/>
</dbReference>
<dbReference type="GO" id="GO:0005774">
    <property type="term" value="C:vacuolar membrane"/>
    <property type="evidence" value="ECO:0007669"/>
    <property type="project" value="TreeGrafter"/>
</dbReference>
<feature type="region of interest" description="Disordered" evidence="2">
    <location>
        <begin position="50"/>
        <end position="91"/>
    </location>
</feature>